<dbReference type="KEGG" id="cyj:Cyan7822_2715"/>
<dbReference type="OrthoDB" id="9949337at2"/>
<evidence type="ECO:0000313" key="2">
    <source>
        <dbReference type="Proteomes" id="UP000008206"/>
    </source>
</evidence>
<accession>E0UK46</accession>
<reference evidence="2" key="1">
    <citation type="journal article" date="2011" name="MBio">
        <title>Novel metabolic attributes of the genus Cyanothece, comprising a group of unicellular nitrogen-fixing Cyanobacteria.</title>
        <authorList>
            <person name="Bandyopadhyay A."/>
            <person name="Elvitigala T."/>
            <person name="Welsh E."/>
            <person name="Stockel J."/>
            <person name="Liberton M."/>
            <person name="Min H."/>
            <person name="Sherman L.A."/>
            <person name="Pakrasi H.B."/>
        </authorList>
    </citation>
    <scope>NUCLEOTIDE SEQUENCE [LARGE SCALE GENOMIC DNA]</scope>
    <source>
        <strain evidence="2">PCC 7822</strain>
    </source>
</reference>
<dbReference type="AlphaFoldDB" id="E0UK46"/>
<evidence type="ECO:0000313" key="1">
    <source>
        <dbReference type="EMBL" id="ADN14682.1"/>
    </source>
</evidence>
<dbReference type="RefSeq" id="WP_013322787.1">
    <property type="nucleotide sequence ID" value="NC_014501.1"/>
</dbReference>
<organism evidence="1 2">
    <name type="scientific">Gloeothece verrucosa (strain PCC 7822)</name>
    <name type="common">Cyanothece sp. (strain PCC 7822)</name>
    <dbReference type="NCBI Taxonomy" id="497965"/>
    <lineage>
        <taxon>Bacteria</taxon>
        <taxon>Bacillati</taxon>
        <taxon>Cyanobacteriota</taxon>
        <taxon>Cyanophyceae</taxon>
        <taxon>Oscillatoriophycideae</taxon>
        <taxon>Chroococcales</taxon>
        <taxon>Aphanothecaceae</taxon>
        <taxon>Gloeothece</taxon>
        <taxon>Gloeothece verrucosa</taxon>
    </lineage>
</organism>
<protein>
    <submittedName>
        <fullName evidence="1">Uncharacterized protein</fullName>
    </submittedName>
</protein>
<dbReference type="eggNOG" id="ENOG50322RV">
    <property type="taxonomic scope" value="Bacteria"/>
</dbReference>
<keyword evidence="2" id="KW-1185">Reference proteome</keyword>
<gene>
    <name evidence="1" type="ordered locus">Cyan7822_2715</name>
</gene>
<name>E0UK46_GLOV7</name>
<dbReference type="EMBL" id="CP002198">
    <property type="protein sequence ID" value="ADN14682.1"/>
    <property type="molecule type" value="Genomic_DNA"/>
</dbReference>
<dbReference type="Proteomes" id="UP000008206">
    <property type="component" value="Chromosome"/>
</dbReference>
<sequence>MKRTLGLLATAALLWVGIELATQAYPMRTHQRGNSSYGVDYYRPSNDYPRGDDSYYYQQRGVIIQRRGGYDNCYHCSIPSQGYNGYYRSPRPYNTAPFYYPDSPYSFYNRYNGYSGYHGSPGPYNNRAPIYSPGSPYRGYNPYNYGY</sequence>
<dbReference type="STRING" id="497965.Cyan7822_2715"/>
<dbReference type="HOGENOM" id="CLU_147900_0_0_3"/>
<proteinExistence type="predicted"/>